<proteinExistence type="predicted"/>
<dbReference type="EMBL" id="ARYC01003699">
    <property type="protein sequence ID" value="KEJ82818.1"/>
    <property type="molecule type" value="Genomic_DNA"/>
</dbReference>
<protein>
    <submittedName>
        <fullName evidence="2">Uncharacterized protein</fullName>
    </submittedName>
</protein>
<dbReference type="InterPro" id="IPR027417">
    <property type="entry name" value="P-loop_NTPase"/>
</dbReference>
<dbReference type="Proteomes" id="UP000053232">
    <property type="component" value="Unassembled WGS sequence"/>
</dbReference>
<organism evidence="2 3">
    <name type="scientific">Oxytricha trifallax</name>
    <dbReference type="NCBI Taxonomy" id="1172189"/>
    <lineage>
        <taxon>Eukaryota</taxon>
        <taxon>Sar</taxon>
        <taxon>Alveolata</taxon>
        <taxon>Ciliophora</taxon>
        <taxon>Intramacronucleata</taxon>
        <taxon>Spirotrichea</taxon>
        <taxon>Stichotrichia</taxon>
        <taxon>Sporadotrichida</taxon>
        <taxon>Oxytrichidae</taxon>
        <taxon>Oxytrichinae</taxon>
        <taxon>Oxytricha</taxon>
    </lineage>
</organism>
<reference evidence="3" key="1">
    <citation type="journal article" date="2014" name="Cell">
        <title>The Architecture of a Scrambled Genome Reveals Massive Levels of Genomic Rearrangement during Development.</title>
        <authorList>
            <person name="Chen X."/>
            <person name="Bracht J.R."/>
            <person name="Goldman A.D."/>
            <person name="Dolzhenko E."/>
            <person name="Clay D.M."/>
            <person name="Swart E.C."/>
            <person name="Perlman D.H."/>
            <person name="Doak T.G."/>
            <person name="Stuart A."/>
            <person name="Amemiya C.T."/>
            <person name="Sebra R.P."/>
            <person name="Landweber L.F."/>
        </authorList>
    </citation>
    <scope>NUCLEOTIDE SEQUENCE [LARGE SCALE GENOMIC DNA]</scope>
    <source>
        <strain evidence="3">JRB310</strain>
    </source>
</reference>
<feature type="region of interest" description="Disordered" evidence="1">
    <location>
        <begin position="230"/>
        <end position="250"/>
    </location>
</feature>
<dbReference type="AlphaFoldDB" id="A0A073HXR1"/>
<feature type="region of interest" description="Disordered" evidence="1">
    <location>
        <begin position="166"/>
        <end position="191"/>
    </location>
</feature>
<evidence type="ECO:0000313" key="3">
    <source>
        <dbReference type="Proteomes" id="UP000053232"/>
    </source>
</evidence>
<feature type="compositionally biased region" description="Basic and acidic residues" evidence="1">
    <location>
        <begin position="240"/>
        <end position="250"/>
    </location>
</feature>
<evidence type="ECO:0000313" key="2">
    <source>
        <dbReference type="EMBL" id="KEJ82818.1"/>
    </source>
</evidence>
<accession>A0A073HXR1</accession>
<evidence type="ECO:0000256" key="1">
    <source>
        <dbReference type="SAM" id="MobiDB-lite"/>
    </source>
</evidence>
<gene>
    <name evidence="2" type="ORF">OXYTRIMIC_023</name>
</gene>
<dbReference type="Gene3D" id="3.40.50.300">
    <property type="entry name" value="P-loop containing nucleotide triphosphate hydrolases"/>
    <property type="match status" value="1"/>
</dbReference>
<comment type="caution">
    <text evidence="2">The sequence shown here is derived from an EMBL/GenBank/DDBJ whole genome shotgun (WGS) entry which is preliminary data.</text>
</comment>
<feature type="compositionally biased region" description="Polar residues" evidence="1">
    <location>
        <begin position="230"/>
        <end position="239"/>
    </location>
</feature>
<feature type="compositionally biased region" description="Polar residues" evidence="1">
    <location>
        <begin position="177"/>
        <end position="191"/>
    </location>
</feature>
<sequence>MKNVKGTKVEAQFDHQFVSKNNDGQFGVFLLNEQQGRGTDLKTTHEIEFNGELFLIVADIFSLRSTEQILGRIGRLHRKGTYKQVIYKQGSKETADQVISQHQQFIENQNHIKTAALQTALGYHQWCKKADDLNQEHHFNKAVGRLDEILELNNINSVQSVKSLKQSKQSESEVLHKQNSSTTEFENQNDNVLAGITPEKCKYDRKEQLKPQQDQKEIQDQRDRVDCNDMSSMESLDSSNEIHDSPVESNKRKIRLSTRFRYNQTQNLWVLYPNNQMDKL</sequence>
<keyword evidence="3" id="KW-1185">Reference proteome</keyword>
<name>A0A073HXR1_9SPIT</name>